<accession>D6SNI8</accession>
<dbReference type="SUPFAM" id="SSF50331">
    <property type="entry name" value="MOP-like"/>
    <property type="match status" value="1"/>
</dbReference>
<dbReference type="RefSeq" id="WP_008869642.1">
    <property type="nucleotide sequence ID" value="NZ_ACJN02000002.1"/>
</dbReference>
<dbReference type="GO" id="GO:0005524">
    <property type="term" value="F:ATP binding"/>
    <property type="evidence" value="ECO:0007669"/>
    <property type="project" value="UniProtKB-KW"/>
</dbReference>
<dbReference type="Pfam" id="PF00005">
    <property type="entry name" value="ABC_tran"/>
    <property type="match status" value="1"/>
</dbReference>
<dbReference type="InterPro" id="IPR050093">
    <property type="entry name" value="ABC_SmlMolc_Importer"/>
</dbReference>
<evidence type="ECO:0000313" key="5">
    <source>
        <dbReference type="EMBL" id="EFI34314.1"/>
    </source>
</evidence>
<dbReference type="SMART" id="SM00382">
    <property type="entry name" value="AAA"/>
    <property type="match status" value="1"/>
</dbReference>
<evidence type="ECO:0000256" key="2">
    <source>
        <dbReference type="ARBA" id="ARBA00022741"/>
    </source>
</evidence>
<dbReference type="Proteomes" id="UP000005496">
    <property type="component" value="Unassembled WGS sequence"/>
</dbReference>
<keyword evidence="1" id="KW-0813">Transport</keyword>
<dbReference type="GO" id="GO:0016887">
    <property type="term" value="F:ATP hydrolysis activity"/>
    <property type="evidence" value="ECO:0007669"/>
    <property type="project" value="InterPro"/>
</dbReference>
<gene>
    <name evidence="5" type="ORF">Dthio_PD1665</name>
</gene>
<dbReference type="AlphaFoldDB" id="D6SNI8"/>
<feature type="domain" description="ABC transporter" evidence="4">
    <location>
        <begin position="4"/>
        <end position="237"/>
    </location>
</feature>
<dbReference type="eggNOG" id="COG3842">
    <property type="taxonomic scope" value="Bacteria"/>
</dbReference>
<dbReference type="InterPro" id="IPR003439">
    <property type="entry name" value="ABC_transporter-like_ATP-bd"/>
</dbReference>
<protein>
    <submittedName>
        <fullName evidence="5">ABC transporter related protein</fullName>
    </submittedName>
</protein>
<comment type="caution">
    <text evidence="5">The sequence shown here is derived from an EMBL/GenBank/DDBJ whole genome shotgun (WGS) entry which is preliminary data.</text>
</comment>
<dbReference type="OrthoDB" id="9809450at2"/>
<organism evidence="5 6">
    <name type="scientific">Desulfonatronospira thiodismutans ASO3-1</name>
    <dbReference type="NCBI Taxonomy" id="555779"/>
    <lineage>
        <taxon>Bacteria</taxon>
        <taxon>Pseudomonadati</taxon>
        <taxon>Thermodesulfobacteriota</taxon>
        <taxon>Desulfovibrionia</taxon>
        <taxon>Desulfovibrionales</taxon>
        <taxon>Desulfonatronovibrionaceae</taxon>
        <taxon>Desulfonatronospira</taxon>
    </lineage>
</organism>
<name>D6SNI8_9BACT</name>
<keyword evidence="6" id="KW-1185">Reference proteome</keyword>
<evidence type="ECO:0000256" key="3">
    <source>
        <dbReference type="ARBA" id="ARBA00022840"/>
    </source>
</evidence>
<evidence type="ECO:0000256" key="1">
    <source>
        <dbReference type="ARBA" id="ARBA00022448"/>
    </source>
</evidence>
<sequence>MSLYVLRDVQQIFEGRTVLDLPELVLEAGQSYALLGPNGSGKTTLLHILAMLNAPAKGRVFYKGQEINWKANYLTPIRRELVLVDQHPIMFSTTVAKNVEYGLKVRRINSAKRRQTAMESLERVGMQDFAHRPAHQLSGGETQRVAIARAMACSPQVMLFDEPTASVDVENQAVIEKIIESIRKEREITVIFSTHKRLEASRLAEHRVFLFEGRLTGPGGENIVPGYVAMKDGKKVCVVREKLELQVESNIDGPCRIQVHPEKIGIYNKDQGIDSEQVVPGRVLQMTDEGGQIRVLLDIGFPIRSLMSREAIARSGILVGDEVCVGFEAGAADVVSR</sequence>
<dbReference type="PANTHER" id="PTHR42781">
    <property type="entry name" value="SPERMIDINE/PUTRESCINE IMPORT ATP-BINDING PROTEIN POTA"/>
    <property type="match status" value="1"/>
</dbReference>
<keyword evidence="3" id="KW-0067">ATP-binding</keyword>
<dbReference type="PANTHER" id="PTHR42781:SF9">
    <property type="entry name" value="AMINO ACID ABC TRANSPORTER, ATP-BINDING PROTEIN-RELATED"/>
    <property type="match status" value="1"/>
</dbReference>
<dbReference type="InterPro" id="IPR008995">
    <property type="entry name" value="Mo/tungstate-bd_C_term_dom"/>
</dbReference>
<dbReference type="InterPro" id="IPR027417">
    <property type="entry name" value="P-loop_NTPase"/>
</dbReference>
<reference evidence="5" key="1">
    <citation type="submission" date="2010-05" db="EMBL/GenBank/DDBJ databases">
        <title>The draft genome of Desulfonatronospira thiodismutans ASO3-1.</title>
        <authorList>
            <consortium name="US DOE Joint Genome Institute (JGI-PGF)"/>
            <person name="Lucas S."/>
            <person name="Copeland A."/>
            <person name="Lapidus A."/>
            <person name="Cheng J.-F."/>
            <person name="Bruce D."/>
            <person name="Goodwin L."/>
            <person name="Pitluck S."/>
            <person name="Chertkov O."/>
            <person name="Brettin T."/>
            <person name="Detter J.C."/>
            <person name="Han C."/>
            <person name="Land M.L."/>
            <person name="Hauser L."/>
            <person name="Kyrpides N."/>
            <person name="Mikhailova N."/>
            <person name="Muyzer G."/>
            <person name="Woyke T."/>
        </authorList>
    </citation>
    <scope>NUCLEOTIDE SEQUENCE [LARGE SCALE GENOMIC DNA]</scope>
    <source>
        <strain evidence="5">ASO3-1</strain>
    </source>
</reference>
<keyword evidence="2" id="KW-0547">Nucleotide-binding</keyword>
<dbReference type="SUPFAM" id="SSF52540">
    <property type="entry name" value="P-loop containing nucleoside triphosphate hydrolases"/>
    <property type="match status" value="1"/>
</dbReference>
<proteinExistence type="predicted"/>
<evidence type="ECO:0000313" key="6">
    <source>
        <dbReference type="Proteomes" id="UP000005496"/>
    </source>
</evidence>
<dbReference type="Gene3D" id="2.40.50.100">
    <property type="match status" value="1"/>
</dbReference>
<dbReference type="EMBL" id="ACJN02000002">
    <property type="protein sequence ID" value="EFI34314.1"/>
    <property type="molecule type" value="Genomic_DNA"/>
</dbReference>
<dbReference type="PROSITE" id="PS50893">
    <property type="entry name" value="ABC_TRANSPORTER_2"/>
    <property type="match status" value="1"/>
</dbReference>
<dbReference type="Gene3D" id="3.40.50.300">
    <property type="entry name" value="P-loop containing nucleotide triphosphate hydrolases"/>
    <property type="match status" value="1"/>
</dbReference>
<dbReference type="InterPro" id="IPR003593">
    <property type="entry name" value="AAA+_ATPase"/>
</dbReference>
<evidence type="ECO:0000259" key="4">
    <source>
        <dbReference type="PROSITE" id="PS50893"/>
    </source>
</evidence>